<accession>A0A9N9L6Z3</accession>
<feature type="region of interest" description="Disordered" evidence="1">
    <location>
        <begin position="1"/>
        <end position="23"/>
    </location>
</feature>
<evidence type="ECO:0000256" key="1">
    <source>
        <dbReference type="SAM" id="MobiDB-lite"/>
    </source>
</evidence>
<organism evidence="2 3">
    <name type="scientific">Hymenoscyphus fraxineus</name>
    <dbReference type="NCBI Taxonomy" id="746836"/>
    <lineage>
        <taxon>Eukaryota</taxon>
        <taxon>Fungi</taxon>
        <taxon>Dikarya</taxon>
        <taxon>Ascomycota</taxon>
        <taxon>Pezizomycotina</taxon>
        <taxon>Leotiomycetes</taxon>
        <taxon>Helotiales</taxon>
        <taxon>Helotiaceae</taxon>
        <taxon>Hymenoscyphus</taxon>
    </lineage>
</organism>
<dbReference type="AlphaFoldDB" id="A0A9N9L6Z3"/>
<name>A0A9N9L6Z3_9HELO</name>
<reference evidence="2" key="1">
    <citation type="submission" date="2021-07" db="EMBL/GenBank/DDBJ databases">
        <authorList>
            <person name="Durling M."/>
        </authorList>
    </citation>
    <scope>NUCLEOTIDE SEQUENCE</scope>
</reference>
<gene>
    <name evidence="2" type="ORF">HYFRA_00012545</name>
</gene>
<comment type="caution">
    <text evidence="2">The sequence shown here is derived from an EMBL/GenBank/DDBJ whole genome shotgun (WGS) entry which is preliminary data.</text>
</comment>
<evidence type="ECO:0000313" key="2">
    <source>
        <dbReference type="EMBL" id="CAG8959188.1"/>
    </source>
</evidence>
<dbReference type="OrthoDB" id="10364826at2759"/>
<keyword evidence="3" id="KW-1185">Reference proteome</keyword>
<dbReference type="Proteomes" id="UP000696280">
    <property type="component" value="Unassembled WGS sequence"/>
</dbReference>
<proteinExistence type="predicted"/>
<evidence type="ECO:0000313" key="3">
    <source>
        <dbReference type="Proteomes" id="UP000696280"/>
    </source>
</evidence>
<dbReference type="EMBL" id="CAJVRL010000090">
    <property type="protein sequence ID" value="CAG8959188.1"/>
    <property type="molecule type" value="Genomic_DNA"/>
</dbReference>
<sequence length="246" mass="27656">MARNKALKSAQASETDTIGKVTTGGENSASLVRRYNDRVLPLATIRGIVNYVETLKLRYDMKVDRRLQRKLARAEKAAANVLYSPSSEIMDEFLADDHEKPTPWDLTFLAGKKPESMEAAYASSSCTISSATIIGDPPAGDSHVELTNTAEMKKKNETPTIPIFNELEWTQEAIDKRIELFGLMTPEENRRHLKYWLHVVNTVLEDSSDEEDDETDTFVNLPSNRILAKVRLDIQLDVEDLGSKEV</sequence>
<protein>
    <submittedName>
        <fullName evidence="2">Uncharacterized protein</fullName>
    </submittedName>
</protein>